<reference evidence="2 3" key="1">
    <citation type="submission" date="2020-02" db="EMBL/GenBank/DDBJ databases">
        <title>Draft genome sequence of Limisphaera ngatamarikiensis NGM72.4T, a thermophilic Verrucomicrobia grouped in subdivision 3.</title>
        <authorList>
            <person name="Carere C.R."/>
            <person name="Steen J."/>
            <person name="Hugenholtz P."/>
            <person name="Stott M.B."/>
        </authorList>
    </citation>
    <scope>NUCLEOTIDE SEQUENCE [LARGE SCALE GENOMIC DNA]</scope>
    <source>
        <strain evidence="2 3">NGM72.4</strain>
    </source>
</reference>
<dbReference type="CDD" id="cd01012">
    <property type="entry name" value="YcaC_related"/>
    <property type="match status" value="1"/>
</dbReference>
<dbReference type="InterPro" id="IPR036380">
    <property type="entry name" value="Isochorismatase-like_sf"/>
</dbReference>
<keyword evidence="2" id="KW-0378">Hydrolase</keyword>
<dbReference type="Pfam" id="PF00857">
    <property type="entry name" value="Isochorismatase"/>
    <property type="match status" value="1"/>
</dbReference>
<evidence type="ECO:0000313" key="2">
    <source>
        <dbReference type="EMBL" id="NGO38071.1"/>
    </source>
</evidence>
<proteinExistence type="predicted"/>
<organism evidence="2 3">
    <name type="scientific">Limisphaera ngatamarikiensis</name>
    <dbReference type="NCBI Taxonomy" id="1324935"/>
    <lineage>
        <taxon>Bacteria</taxon>
        <taxon>Pseudomonadati</taxon>
        <taxon>Verrucomicrobiota</taxon>
        <taxon>Verrucomicrobiia</taxon>
        <taxon>Limisphaerales</taxon>
        <taxon>Limisphaeraceae</taxon>
        <taxon>Limisphaera</taxon>
    </lineage>
</organism>
<dbReference type="InterPro" id="IPR050993">
    <property type="entry name" value="Isochorismatase_domain"/>
</dbReference>
<dbReference type="PANTHER" id="PTHR14119:SF3">
    <property type="entry name" value="ISOCHORISMATASE DOMAIN-CONTAINING PROTEIN 2"/>
    <property type="match status" value="1"/>
</dbReference>
<dbReference type="PANTHER" id="PTHR14119">
    <property type="entry name" value="HYDROLASE"/>
    <property type="match status" value="1"/>
</dbReference>
<dbReference type="Proteomes" id="UP000477311">
    <property type="component" value="Unassembled WGS sequence"/>
</dbReference>
<comment type="caution">
    <text evidence="2">The sequence shown here is derived from an EMBL/GenBank/DDBJ whole genome shotgun (WGS) entry which is preliminary data.</text>
</comment>
<dbReference type="RefSeq" id="WP_165105379.1">
    <property type="nucleotide sequence ID" value="NZ_JAAKYA010000010.1"/>
</dbReference>
<dbReference type="AlphaFoldDB" id="A0A6M1RRX9"/>
<name>A0A6M1RRX9_9BACT</name>
<evidence type="ECO:0000259" key="1">
    <source>
        <dbReference type="Pfam" id="PF00857"/>
    </source>
</evidence>
<evidence type="ECO:0000313" key="3">
    <source>
        <dbReference type="Proteomes" id="UP000477311"/>
    </source>
</evidence>
<protein>
    <submittedName>
        <fullName evidence="2">Hydrolase</fullName>
    </submittedName>
</protein>
<gene>
    <name evidence="2" type="ORF">G4L39_01485</name>
</gene>
<accession>A0A6M1RRX9</accession>
<dbReference type="Gene3D" id="3.40.50.850">
    <property type="entry name" value="Isochorismatase-like"/>
    <property type="match status" value="1"/>
</dbReference>
<dbReference type="EMBL" id="JAAKYA010000010">
    <property type="protein sequence ID" value="NGO38071.1"/>
    <property type="molecule type" value="Genomic_DNA"/>
</dbReference>
<dbReference type="GO" id="GO:0016787">
    <property type="term" value="F:hydrolase activity"/>
    <property type="evidence" value="ECO:0007669"/>
    <property type="project" value="UniProtKB-KW"/>
</dbReference>
<keyword evidence="3" id="KW-1185">Reference proteome</keyword>
<dbReference type="SUPFAM" id="SSF52499">
    <property type="entry name" value="Isochorismatase-like hydrolases"/>
    <property type="match status" value="1"/>
</dbReference>
<dbReference type="InterPro" id="IPR000868">
    <property type="entry name" value="Isochorismatase-like_dom"/>
</dbReference>
<sequence length="179" mass="19621">MLDPQTTLVALIDVQERLARVMADQEALITNLRRLIQGAQHLGLPVVWAEQNPTRLGLTVPELRSLLVGQQPVTKMTFNCWADPAFRKAIEATGRRQVLLAGIETHVCIYQTAVALLQAGYEVEVVADAVSSRSAEHRQLALTKLSLLGARPTCVEMALFELLQTAESPAFKAILALVK</sequence>
<feature type="domain" description="Isochorismatase-like" evidence="1">
    <location>
        <begin position="10"/>
        <end position="156"/>
    </location>
</feature>